<gene>
    <name evidence="5" type="ORF">SAMN02745123_01878</name>
</gene>
<dbReference type="RefSeq" id="WP_238456777.1">
    <property type="nucleotide sequence ID" value="NZ_FRAR01000013.1"/>
</dbReference>
<keyword evidence="6" id="KW-1185">Reference proteome</keyword>
<dbReference type="PANTHER" id="PTHR42781:SF4">
    <property type="entry name" value="SPERMIDINE_PUTRESCINE IMPORT ATP-BINDING PROTEIN POTA"/>
    <property type="match status" value="1"/>
</dbReference>
<dbReference type="PROSITE" id="PS00211">
    <property type="entry name" value="ABC_TRANSPORTER_1"/>
    <property type="match status" value="1"/>
</dbReference>
<dbReference type="InterPro" id="IPR027417">
    <property type="entry name" value="P-loop_NTPase"/>
</dbReference>
<evidence type="ECO:0000259" key="4">
    <source>
        <dbReference type="PROSITE" id="PS50893"/>
    </source>
</evidence>
<dbReference type="GO" id="GO:0005524">
    <property type="term" value="F:ATP binding"/>
    <property type="evidence" value="ECO:0007669"/>
    <property type="project" value="UniProtKB-KW"/>
</dbReference>
<dbReference type="GO" id="GO:0016887">
    <property type="term" value="F:ATP hydrolysis activity"/>
    <property type="evidence" value="ECO:0007669"/>
    <property type="project" value="InterPro"/>
</dbReference>
<evidence type="ECO:0000256" key="2">
    <source>
        <dbReference type="ARBA" id="ARBA00022741"/>
    </source>
</evidence>
<keyword evidence="1" id="KW-0813">Transport</keyword>
<evidence type="ECO:0000256" key="1">
    <source>
        <dbReference type="ARBA" id="ARBA00022448"/>
    </source>
</evidence>
<dbReference type="Gene3D" id="3.40.50.300">
    <property type="entry name" value="P-loop containing nucleotide triphosphate hydrolases"/>
    <property type="match status" value="1"/>
</dbReference>
<dbReference type="InterPro" id="IPR008995">
    <property type="entry name" value="Mo/tungstate-bd_C_term_dom"/>
</dbReference>
<dbReference type="SMART" id="SM00382">
    <property type="entry name" value="AAA"/>
    <property type="match status" value="1"/>
</dbReference>
<keyword evidence="2" id="KW-0547">Nucleotide-binding</keyword>
<dbReference type="AlphaFoldDB" id="A0A1M6SGY2"/>
<organism evidence="5 6">
    <name type="scientific">Desulforamulus aeronauticus DSM 10349</name>
    <dbReference type="NCBI Taxonomy" id="1121421"/>
    <lineage>
        <taxon>Bacteria</taxon>
        <taxon>Bacillati</taxon>
        <taxon>Bacillota</taxon>
        <taxon>Clostridia</taxon>
        <taxon>Eubacteriales</taxon>
        <taxon>Peptococcaceae</taxon>
        <taxon>Desulforamulus</taxon>
    </lineage>
</organism>
<evidence type="ECO:0000313" key="5">
    <source>
        <dbReference type="EMBL" id="SHK43936.1"/>
    </source>
</evidence>
<dbReference type="Pfam" id="PF00005">
    <property type="entry name" value="ABC_tran"/>
    <property type="match status" value="1"/>
</dbReference>
<evidence type="ECO:0000256" key="3">
    <source>
        <dbReference type="ARBA" id="ARBA00022840"/>
    </source>
</evidence>
<accession>A0A1M6SGY2</accession>
<dbReference type="PANTHER" id="PTHR42781">
    <property type="entry name" value="SPERMIDINE/PUTRESCINE IMPORT ATP-BINDING PROTEIN POTA"/>
    <property type="match status" value="1"/>
</dbReference>
<name>A0A1M6SGY2_9FIRM</name>
<dbReference type="STRING" id="1121421.SAMN02745123_01878"/>
<reference evidence="6" key="1">
    <citation type="submission" date="2016-11" db="EMBL/GenBank/DDBJ databases">
        <authorList>
            <person name="Varghese N."/>
            <person name="Submissions S."/>
        </authorList>
    </citation>
    <scope>NUCLEOTIDE SEQUENCE [LARGE SCALE GENOMIC DNA]</scope>
    <source>
        <strain evidence="6">DSM 10349</strain>
    </source>
</reference>
<dbReference type="Proteomes" id="UP000183997">
    <property type="component" value="Unassembled WGS sequence"/>
</dbReference>
<dbReference type="EMBL" id="FRAR01000013">
    <property type="protein sequence ID" value="SHK43936.1"/>
    <property type="molecule type" value="Genomic_DNA"/>
</dbReference>
<dbReference type="PROSITE" id="PS50893">
    <property type="entry name" value="ABC_TRANSPORTER_2"/>
    <property type="match status" value="1"/>
</dbReference>
<dbReference type="InterPro" id="IPR017871">
    <property type="entry name" value="ABC_transporter-like_CS"/>
</dbReference>
<dbReference type="InterPro" id="IPR003439">
    <property type="entry name" value="ABC_transporter-like_ATP-bd"/>
</dbReference>
<protein>
    <submittedName>
        <fullName evidence="5">Molybdate transport system ATP-binding protein</fullName>
    </submittedName>
</protein>
<dbReference type="SUPFAM" id="SSF50331">
    <property type="entry name" value="MOP-like"/>
    <property type="match status" value="1"/>
</dbReference>
<keyword evidence="3 5" id="KW-0067">ATP-binding</keyword>
<feature type="domain" description="ABC transporter" evidence="4">
    <location>
        <begin position="2"/>
        <end position="235"/>
    </location>
</feature>
<evidence type="ECO:0000313" key="6">
    <source>
        <dbReference type="Proteomes" id="UP000183997"/>
    </source>
</evidence>
<dbReference type="InterPro" id="IPR050093">
    <property type="entry name" value="ABC_SmlMolc_Importer"/>
</dbReference>
<dbReference type="SUPFAM" id="SSF52540">
    <property type="entry name" value="P-loop containing nucleoside triphosphate hydrolases"/>
    <property type="match status" value="1"/>
</dbReference>
<dbReference type="InterPro" id="IPR003593">
    <property type="entry name" value="AAA+_ATPase"/>
</dbReference>
<sequence length="362" mass="40255">MESLLKVHNLSIKAGSFSLNKICFSLKANDYIMILGPTGSGKTILLESIAGLRPLHSGEIFFNGRRITDLPPEQRHVGFAYQDSLLYPFLTVKENILFGARARGIAVEAKVLRRMSQLVEIMGISQLLERYPKFLSGGERQRVSLARAILTKPPLLLLDEPLSALDPGTRQSMQNLLRQIHTTESISIIHVTHDFSEAIQLGTEMIVLSNGSIEQSGAPLEVFFRPVSLSVAKFLQGENLIKGTLSTLNSLLWFKPEHSELLIGPLSEELTPPLVAGSNVMLMIRSSNLSLHQSWESPSGCISWPAEIEYLSFNRTHVDVHCKGYGCWETSISLAQWQNLRLFQGDTVLLAVRPENCHLIVC</sequence>
<proteinExistence type="predicted"/>